<accession>A0A3N0CEN2</accession>
<comment type="PTM">
    <text evidence="11">Upon Fe-S cluster removal intramolecular disulfide bonds are formed.</text>
</comment>
<name>A0A3N0CEN2_9ACTN</name>
<dbReference type="InterPro" id="IPR034768">
    <property type="entry name" value="4FE4S_WBL"/>
</dbReference>
<dbReference type="Pfam" id="PF02467">
    <property type="entry name" value="Whib"/>
    <property type="match status" value="1"/>
</dbReference>
<evidence type="ECO:0000256" key="4">
    <source>
        <dbReference type="ARBA" id="ARBA00022723"/>
    </source>
</evidence>
<feature type="binding site" evidence="11">
    <location>
        <position position="63"/>
    </location>
    <ligand>
        <name>[4Fe-4S] cluster</name>
        <dbReference type="ChEBI" id="CHEBI:49883"/>
    </ligand>
</feature>
<gene>
    <name evidence="11" type="primary">whiB</name>
    <name evidence="13" type="ORF">EFK50_08720</name>
</gene>
<keyword evidence="9 11" id="KW-1015">Disulfide bond</keyword>
<feature type="domain" description="4Fe-4S Wbl-type" evidence="12">
    <location>
        <begin position="25"/>
        <end position="87"/>
    </location>
</feature>
<feature type="binding site" evidence="11">
    <location>
        <position position="54"/>
    </location>
    <ligand>
        <name>[4Fe-4S] cluster</name>
        <dbReference type="ChEBI" id="CHEBI:49883"/>
    </ligand>
</feature>
<dbReference type="GO" id="GO:0003677">
    <property type="term" value="F:DNA binding"/>
    <property type="evidence" value="ECO:0007669"/>
    <property type="project" value="UniProtKB-UniRule"/>
</dbReference>
<evidence type="ECO:0000256" key="7">
    <source>
        <dbReference type="ARBA" id="ARBA00023015"/>
    </source>
</evidence>
<dbReference type="HAMAP" id="MF_01479">
    <property type="entry name" value="WhiB"/>
    <property type="match status" value="1"/>
</dbReference>
<evidence type="ECO:0000259" key="12">
    <source>
        <dbReference type="PROSITE" id="PS51674"/>
    </source>
</evidence>
<keyword evidence="14" id="KW-1185">Reference proteome</keyword>
<dbReference type="GO" id="GO:0045454">
    <property type="term" value="P:cell redox homeostasis"/>
    <property type="evidence" value="ECO:0007669"/>
    <property type="project" value="TreeGrafter"/>
</dbReference>
<dbReference type="PANTHER" id="PTHR38839">
    <property type="entry name" value="TRANSCRIPTIONAL REGULATOR WHID-RELATED"/>
    <property type="match status" value="1"/>
</dbReference>
<feature type="binding site" evidence="11">
    <location>
        <position position="57"/>
    </location>
    <ligand>
        <name>[4Fe-4S] cluster</name>
        <dbReference type="ChEBI" id="CHEBI:49883"/>
    </ligand>
</feature>
<evidence type="ECO:0000256" key="10">
    <source>
        <dbReference type="ARBA" id="ARBA00023163"/>
    </source>
</evidence>
<keyword evidence="8 11" id="KW-0238">DNA-binding</keyword>
<evidence type="ECO:0000256" key="8">
    <source>
        <dbReference type="ARBA" id="ARBA00023125"/>
    </source>
</evidence>
<keyword evidence="6 11" id="KW-0411">Iron-sulfur</keyword>
<dbReference type="AlphaFoldDB" id="A0A3N0CEN2"/>
<dbReference type="RefSeq" id="WP_123227199.1">
    <property type="nucleotide sequence ID" value="NZ_RJSE01000007.1"/>
</dbReference>
<keyword evidence="5 11" id="KW-0408">Iron</keyword>
<keyword evidence="4 11" id="KW-0479">Metal-binding</keyword>
<keyword evidence="3 11" id="KW-0004">4Fe-4S</keyword>
<evidence type="ECO:0000256" key="5">
    <source>
        <dbReference type="ARBA" id="ARBA00023004"/>
    </source>
</evidence>
<comment type="function">
    <text evidence="11">Acts as a transcriptional regulator. Probably redox-responsive. The apo- but not holo-form probably binds DNA.</text>
</comment>
<dbReference type="PROSITE" id="PS51674">
    <property type="entry name" value="4FE4S_WBL"/>
    <property type="match status" value="1"/>
</dbReference>
<dbReference type="GO" id="GO:0046872">
    <property type="term" value="F:metal ion binding"/>
    <property type="evidence" value="ECO:0007669"/>
    <property type="project" value="UniProtKB-KW"/>
</dbReference>
<proteinExistence type="inferred from homology"/>
<dbReference type="InterPro" id="IPR003482">
    <property type="entry name" value="Whib"/>
</dbReference>
<evidence type="ECO:0000313" key="13">
    <source>
        <dbReference type="EMBL" id="RNL61905.1"/>
    </source>
</evidence>
<dbReference type="GO" id="GO:0045892">
    <property type="term" value="P:negative regulation of DNA-templated transcription"/>
    <property type="evidence" value="ECO:0007669"/>
    <property type="project" value="TreeGrafter"/>
</dbReference>
<comment type="PTM">
    <text evidence="11">The Fe-S cluster can be nitrosylated by nitric oxide (NO).</text>
</comment>
<dbReference type="GO" id="GO:0051539">
    <property type="term" value="F:4 iron, 4 sulfur cluster binding"/>
    <property type="evidence" value="ECO:0007669"/>
    <property type="project" value="UniProtKB-UniRule"/>
</dbReference>
<comment type="similarity">
    <text evidence="2 11">Belongs to the WhiB family.</text>
</comment>
<comment type="caution">
    <text evidence="13">The sequence shown here is derived from an EMBL/GenBank/DDBJ whole genome shotgun (WGS) entry which is preliminary data.</text>
</comment>
<dbReference type="GO" id="GO:0005737">
    <property type="term" value="C:cytoplasm"/>
    <property type="evidence" value="ECO:0007669"/>
    <property type="project" value="UniProtKB-SubCell"/>
</dbReference>
<dbReference type="Proteomes" id="UP000267128">
    <property type="component" value="Unassembled WGS sequence"/>
</dbReference>
<evidence type="ECO:0000256" key="11">
    <source>
        <dbReference type="HAMAP-Rule" id="MF_01479"/>
    </source>
</evidence>
<comment type="cofactor">
    <cofactor evidence="11">
        <name>[4Fe-4S] cluster</name>
        <dbReference type="ChEBI" id="CHEBI:49883"/>
    </cofactor>
    <text evidence="11">Binds 1 [4Fe-4S] cluster per subunit. Following nitrosylation of the [4Fe-4S] cluster binds 1 [4Fe-8(NO)] cluster per subunit.</text>
</comment>
<dbReference type="OrthoDB" id="8104048at2"/>
<dbReference type="PANTHER" id="PTHR38839:SF6">
    <property type="entry name" value="TRANSCRIPTIONAL REGULATOR WHIB1"/>
    <property type="match status" value="1"/>
</dbReference>
<evidence type="ECO:0000256" key="1">
    <source>
        <dbReference type="ARBA" id="ARBA00004496"/>
    </source>
</evidence>
<reference evidence="13 14" key="1">
    <citation type="submission" date="2018-11" db="EMBL/GenBank/DDBJ databases">
        <authorList>
            <person name="Li F."/>
        </authorList>
    </citation>
    <scope>NUCLEOTIDE SEQUENCE [LARGE SCALE GENOMIC DNA]</scope>
    <source>
        <strain evidence="13 14">Gsoil 097</strain>
    </source>
</reference>
<dbReference type="GO" id="GO:0035731">
    <property type="term" value="F:dinitrosyl-iron complex binding"/>
    <property type="evidence" value="ECO:0007669"/>
    <property type="project" value="UniProtKB-UniRule"/>
</dbReference>
<feature type="binding site" evidence="11">
    <location>
        <position position="26"/>
    </location>
    <ligand>
        <name>[4Fe-4S] cluster</name>
        <dbReference type="ChEBI" id="CHEBI:49883"/>
    </ligand>
</feature>
<keyword evidence="10 11" id="KW-0804">Transcription</keyword>
<sequence>MTATAAPVASRLRVPEDSDWTQAAACADEDPELFFPVGEKGTAPAQLELARAVCLGCPVVEPCLQFALDVGVTDGMWGATSPRERRAMTGRRNPRYYYED</sequence>
<evidence type="ECO:0000256" key="3">
    <source>
        <dbReference type="ARBA" id="ARBA00022485"/>
    </source>
</evidence>
<comment type="subcellular location">
    <subcellularLocation>
        <location evidence="1 11">Cytoplasm</location>
    </subcellularLocation>
</comment>
<evidence type="ECO:0000256" key="9">
    <source>
        <dbReference type="ARBA" id="ARBA00023157"/>
    </source>
</evidence>
<evidence type="ECO:0000256" key="2">
    <source>
        <dbReference type="ARBA" id="ARBA00006597"/>
    </source>
</evidence>
<evidence type="ECO:0000256" key="6">
    <source>
        <dbReference type="ARBA" id="ARBA00023014"/>
    </source>
</evidence>
<keyword evidence="7 11" id="KW-0805">Transcription regulation</keyword>
<keyword evidence="11" id="KW-0963">Cytoplasm</keyword>
<protein>
    <recommendedName>
        <fullName evidence="11">Transcriptional regulator WhiB</fullName>
    </recommendedName>
</protein>
<evidence type="ECO:0000313" key="14">
    <source>
        <dbReference type="Proteomes" id="UP000267128"/>
    </source>
</evidence>
<dbReference type="EMBL" id="RJSE01000007">
    <property type="protein sequence ID" value="RNL61905.1"/>
    <property type="molecule type" value="Genomic_DNA"/>
</dbReference>
<dbReference type="GO" id="GO:0047134">
    <property type="term" value="F:protein-disulfide reductase [NAD(P)H] activity"/>
    <property type="evidence" value="ECO:0007669"/>
    <property type="project" value="TreeGrafter"/>
</dbReference>
<organism evidence="13 14">
    <name type="scientific">Nocardioides marmoriginsengisoli</name>
    <dbReference type="NCBI Taxonomy" id="661483"/>
    <lineage>
        <taxon>Bacteria</taxon>
        <taxon>Bacillati</taxon>
        <taxon>Actinomycetota</taxon>
        <taxon>Actinomycetes</taxon>
        <taxon>Propionibacteriales</taxon>
        <taxon>Nocardioidaceae</taxon>
        <taxon>Nocardioides</taxon>
    </lineage>
</organism>